<sequence>MAAGASSQADLDLVVWGATGFTGRLVAERLVSHGQDLRWALAGRDLEALHRLREKIGAPADTPLLVADAHDAESLRALVSRTRVVLSTVGPFLRHGSLLVELCAASGTDYVDINGEPLWVRDMIDRFESDARRTGARIVFSCGFDSLPFELGVHVLETQARKRWDAPLPRVSGRIAFTDVGGFTAGTISTLVASADAARADHVTGALAADPFLLTGGFRGPQQPRPTGPEFDDRLGMWAAPWVMAPINEANLHRSNALQGHAWGEDFTYDEMMLAGPGDAGREIAEGITAVMAAIVAPRVAGAPAIDQAGPVVGGAPSFKILVLGTDADGHRMTATVSGEGNPCSDAAAAMALEAARCVLHDLPDAPGGLWTPGALAPVQIAARLIENDVLTFSAFAR</sequence>
<protein>
    <submittedName>
        <fullName evidence="2">NAD(P)H-binding protein</fullName>
    </submittedName>
</protein>
<evidence type="ECO:0000313" key="2">
    <source>
        <dbReference type="EMBL" id="NMH78146.1"/>
    </source>
</evidence>
<evidence type="ECO:0000313" key="3">
    <source>
        <dbReference type="Proteomes" id="UP001296706"/>
    </source>
</evidence>
<dbReference type="InterPro" id="IPR051276">
    <property type="entry name" value="Saccharopine_DH-like_oxidrdct"/>
</dbReference>
<gene>
    <name evidence="2" type="ORF">HF577_13760</name>
</gene>
<reference evidence="2 3" key="1">
    <citation type="submission" date="2020-04" db="EMBL/GenBank/DDBJ databases">
        <authorList>
            <person name="Klaysubun C."/>
            <person name="Duangmal K."/>
            <person name="Lipun K."/>
        </authorList>
    </citation>
    <scope>NUCLEOTIDE SEQUENCE [LARGE SCALE GENOMIC DNA]</scope>
    <source>
        <strain evidence="2 3">JCM 11839</strain>
    </source>
</reference>
<dbReference type="Pfam" id="PF03435">
    <property type="entry name" value="Sacchrp_dh_NADP"/>
    <property type="match status" value="1"/>
</dbReference>
<organism evidence="2 3">
    <name type="scientific">Pseudonocardia xinjiangensis</name>
    <dbReference type="NCBI Taxonomy" id="75289"/>
    <lineage>
        <taxon>Bacteria</taxon>
        <taxon>Bacillati</taxon>
        <taxon>Actinomycetota</taxon>
        <taxon>Actinomycetes</taxon>
        <taxon>Pseudonocardiales</taxon>
        <taxon>Pseudonocardiaceae</taxon>
        <taxon>Pseudonocardia</taxon>
    </lineage>
</organism>
<dbReference type="InterPro" id="IPR036291">
    <property type="entry name" value="NAD(P)-bd_dom_sf"/>
</dbReference>
<dbReference type="Gene3D" id="3.40.50.720">
    <property type="entry name" value="NAD(P)-binding Rossmann-like Domain"/>
    <property type="match status" value="1"/>
</dbReference>
<dbReference type="PANTHER" id="PTHR12286">
    <property type="entry name" value="SACCHAROPINE DEHYDROGENASE-LIKE OXIDOREDUCTASE"/>
    <property type="match status" value="1"/>
</dbReference>
<feature type="domain" description="Saccharopine dehydrogenase NADP binding" evidence="1">
    <location>
        <begin position="14"/>
        <end position="138"/>
    </location>
</feature>
<name>A0ABX1RG40_9PSEU</name>
<accession>A0ABX1RG40</accession>
<evidence type="ECO:0000259" key="1">
    <source>
        <dbReference type="Pfam" id="PF03435"/>
    </source>
</evidence>
<dbReference type="Proteomes" id="UP001296706">
    <property type="component" value="Unassembled WGS sequence"/>
</dbReference>
<proteinExistence type="predicted"/>
<dbReference type="InterPro" id="IPR005097">
    <property type="entry name" value="Sacchrp_dh_NADP-bd"/>
</dbReference>
<dbReference type="PANTHER" id="PTHR12286:SF5">
    <property type="entry name" value="SACCHAROPINE DEHYDROGENASE-LIKE OXIDOREDUCTASE"/>
    <property type="match status" value="1"/>
</dbReference>
<comment type="caution">
    <text evidence="2">The sequence shown here is derived from an EMBL/GenBank/DDBJ whole genome shotgun (WGS) entry which is preliminary data.</text>
</comment>
<dbReference type="SUPFAM" id="SSF51735">
    <property type="entry name" value="NAD(P)-binding Rossmann-fold domains"/>
    <property type="match status" value="1"/>
</dbReference>
<dbReference type="EMBL" id="JAAXKY010000037">
    <property type="protein sequence ID" value="NMH78146.1"/>
    <property type="molecule type" value="Genomic_DNA"/>
</dbReference>
<keyword evidence="3" id="KW-1185">Reference proteome</keyword>